<dbReference type="Proteomes" id="UP000187486">
    <property type="component" value="Unassembled WGS sequence"/>
</dbReference>
<dbReference type="Pfam" id="PF14430">
    <property type="entry name" value="Imm1"/>
    <property type="match status" value="1"/>
</dbReference>
<sequence length="135" mass="14675">MVKAWYDPGQREPFDLADAAQVDALLDRMLVEATAAPVGVIAELAWEGEEHRSILQFGVRTEQVGFVGYMGRGETSVISTSGATSPEPVAYDYQSHERVVQSNAEISWPVVRKAVHDYVASGGARPAGVGWRDVE</sequence>
<protein>
    <recommendedName>
        <fullName evidence="3">Immunity protein Imm1</fullName>
    </recommendedName>
</protein>
<organism evidence="1 2">
    <name type="scientific">Amycolatopsis coloradensis</name>
    <dbReference type="NCBI Taxonomy" id="76021"/>
    <lineage>
        <taxon>Bacteria</taxon>
        <taxon>Bacillati</taxon>
        <taxon>Actinomycetota</taxon>
        <taxon>Actinomycetes</taxon>
        <taxon>Pseudonocardiales</taxon>
        <taxon>Pseudonocardiaceae</taxon>
        <taxon>Amycolatopsis</taxon>
    </lineage>
</organism>
<proteinExistence type="predicted"/>
<gene>
    <name evidence="1" type="ORF">BS329_18020</name>
</gene>
<evidence type="ECO:0000313" key="2">
    <source>
        <dbReference type="Proteomes" id="UP000187486"/>
    </source>
</evidence>
<accession>A0A1R0KT32</accession>
<evidence type="ECO:0008006" key="3">
    <source>
        <dbReference type="Google" id="ProtNLM"/>
    </source>
</evidence>
<evidence type="ECO:0000313" key="1">
    <source>
        <dbReference type="EMBL" id="OLZ51138.1"/>
    </source>
</evidence>
<name>A0A1R0KT32_9PSEU</name>
<dbReference type="AlphaFoldDB" id="A0A1R0KT32"/>
<keyword evidence="2" id="KW-1185">Reference proteome</keyword>
<dbReference type="InterPro" id="IPR025680">
    <property type="entry name" value="DddI"/>
</dbReference>
<dbReference type="EMBL" id="MQUQ01000009">
    <property type="protein sequence ID" value="OLZ51138.1"/>
    <property type="molecule type" value="Genomic_DNA"/>
</dbReference>
<dbReference type="STRING" id="76021.BS329_18020"/>
<reference evidence="1 2" key="1">
    <citation type="submission" date="2016-01" db="EMBL/GenBank/DDBJ databases">
        <title>Amycolatopsis coloradensis genome sequencing and assembly.</title>
        <authorList>
            <person name="Mayilraj S."/>
        </authorList>
    </citation>
    <scope>NUCLEOTIDE SEQUENCE [LARGE SCALE GENOMIC DNA]</scope>
    <source>
        <strain evidence="1 2">DSM 44225</strain>
    </source>
</reference>
<comment type="caution">
    <text evidence="1">The sequence shown here is derived from an EMBL/GenBank/DDBJ whole genome shotgun (WGS) entry which is preliminary data.</text>
</comment>